<dbReference type="RefSeq" id="WP_035192878.1">
    <property type="nucleotide sequence ID" value="NZ_JJRY01000001.1"/>
</dbReference>
<sequence>MTNVDLSEVKKELKYVCNSINLEIKSIRTKLRADIKSMKKQHKAEKIPVWRTDEQIKKLENKAKEKIDPLNYQLAIYQSVIPVNFKGLIINYKLYESFMKKLKGFETKITEDQGPLFVEYREFGKRRKGVLALEDLSRHFVDFKSVPTLVLADEQEAKA</sequence>
<evidence type="ECO:0000313" key="1">
    <source>
        <dbReference type="EMBL" id="KEF40443.1"/>
    </source>
</evidence>
<proteinExistence type="predicted"/>
<dbReference type="Proteomes" id="UP000027936">
    <property type="component" value="Unassembled WGS sequence"/>
</dbReference>
<organism evidence="1 2">
    <name type="scientific">Schinkia azotoformans MEV2011</name>
    <dbReference type="NCBI Taxonomy" id="1348973"/>
    <lineage>
        <taxon>Bacteria</taxon>
        <taxon>Bacillati</taxon>
        <taxon>Bacillota</taxon>
        <taxon>Bacilli</taxon>
        <taxon>Bacillales</taxon>
        <taxon>Bacillaceae</taxon>
        <taxon>Calidifontibacillus/Schinkia group</taxon>
        <taxon>Schinkia</taxon>
    </lineage>
</organism>
<name>A0A072NU90_SCHAZ</name>
<comment type="caution">
    <text evidence="1">The sequence shown here is derived from an EMBL/GenBank/DDBJ whole genome shotgun (WGS) entry which is preliminary data.</text>
</comment>
<evidence type="ECO:0000313" key="2">
    <source>
        <dbReference type="Proteomes" id="UP000027936"/>
    </source>
</evidence>
<dbReference type="AlphaFoldDB" id="A0A072NU90"/>
<dbReference type="PATRIC" id="fig|1348973.3.peg.457"/>
<reference evidence="1 2" key="1">
    <citation type="submission" date="2014-04" db="EMBL/GenBank/DDBJ databases">
        <title>Draft genome sequence of Bacillus azotoformans MEV2011, a (co-) denitrifying strain unable to grow in the presence of oxygen.</title>
        <authorList>
            <person name="Nielsen M."/>
            <person name="Schreiber L."/>
            <person name="Finster K."/>
            <person name="Schramm A."/>
        </authorList>
    </citation>
    <scope>NUCLEOTIDE SEQUENCE [LARGE SCALE GENOMIC DNA]</scope>
    <source>
        <strain evidence="1 2">MEV2011</strain>
    </source>
</reference>
<gene>
    <name evidence="1" type="ORF">M670_00469</name>
</gene>
<accession>A0A072NU90</accession>
<dbReference type="EMBL" id="JJRY01000001">
    <property type="protein sequence ID" value="KEF40443.1"/>
    <property type="molecule type" value="Genomic_DNA"/>
</dbReference>
<protein>
    <submittedName>
        <fullName evidence="1">Uncharacterized protein</fullName>
    </submittedName>
</protein>